<keyword evidence="5" id="KW-0732">Signal</keyword>
<feature type="chain" id="PRO_5047246664" description="40S ribosomal protein S7" evidence="5">
    <location>
        <begin position="20"/>
        <end position="178"/>
    </location>
</feature>
<gene>
    <name evidence="6" type="ORF">ADUPG1_002468</name>
</gene>
<organism evidence="6 7">
    <name type="scientific">Aduncisulcus paluster</name>
    <dbReference type="NCBI Taxonomy" id="2918883"/>
    <lineage>
        <taxon>Eukaryota</taxon>
        <taxon>Metamonada</taxon>
        <taxon>Carpediemonas-like organisms</taxon>
        <taxon>Aduncisulcus</taxon>
    </lineage>
</organism>
<dbReference type="PANTHER" id="PTHR11278:SF0">
    <property type="entry name" value="SMALL RIBOSOMAL SUBUNIT PROTEIN ES7"/>
    <property type="match status" value="1"/>
</dbReference>
<keyword evidence="3 4" id="KW-0687">Ribonucleoprotein</keyword>
<comment type="similarity">
    <text evidence="1 4">Belongs to the eukaryotic ribosomal protein eS7 family.</text>
</comment>
<dbReference type="GO" id="GO:0005840">
    <property type="term" value="C:ribosome"/>
    <property type="evidence" value="ECO:0007669"/>
    <property type="project" value="UniProtKB-KW"/>
</dbReference>
<evidence type="ECO:0000313" key="6">
    <source>
        <dbReference type="EMBL" id="GKT33369.1"/>
    </source>
</evidence>
<evidence type="ECO:0000256" key="1">
    <source>
        <dbReference type="ARBA" id="ARBA00007820"/>
    </source>
</evidence>
<evidence type="ECO:0000256" key="3">
    <source>
        <dbReference type="ARBA" id="ARBA00023274"/>
    </source>
</evidence>
<dbReference type="Pfam" id="PF01251">
    <property type="entry name" value="Ribosomal_S7e"/>
    <property type="match status" value="1"/>
</dbReference>
<evidence type="ECO:0000256" key="4">
    <source>
        <dbReference type="RuleBase" id="RU364105"/>
    </source>
</evidence>
<protein>
    <recommendedName>
        <fullName evidence="4">40S ribosomal protein S7</fullName>
    </recommendedName>
</protein>
<reference evidence="6" key="1">
    <citation type="submission" date="2022-03" db="EMBL/GenBank/DDBJ databases">
        <title>Draft genome sequence of Aduncisulcus paluster, a free-living microaerophilic Fornicata.</title>
        <authorList>
            <person name="Yuyama I."/>
            <person name="Kume K."/>
            <person name="Tamura T."/>
            <person name="Inagaki Y."/>
            <person name="Hashimoto T."/>
        </authorList>
    </citation>
    <scope>NUCLEOTIDE SEQUENCE</scope>
    <source>
        <strain evidence="6">NY0171</strain>
    </source>
</reference>
<comment type="caution">
    <text evidence="6">The sequence shown here is derived from an EMBL/GenBank/DDBJ whole genome shotgun (WGS) entry which is preliminary data.</text>
</comment>
<evidence type="ECO:0000256" key="2">
    <source>
        <dbReference type="ARBA" id="ARBA00022980"/>
    </source>
</evidence>
<dbReference type="PANTHER" id="PTHR11278">
    <property type="entry name" value="40S RIBOSOMAL PROTEIN S7"/>
    <property type="match status" value="1"/>
</dbReference>
<keyword evidence="2 4" id="KW-0689">Ribosomal protein</keyword>
<evidence type="ECO:0000313" key="7">
    <source>
        <dbReference type="Proteomes" id="UP001057375"/>
    </source>
</evidence>
<feature type="signal peptide" evidence="5">
    <location>
        <begin position="1"/>
        <end position="19"/>
    </location>
</feature>
<proteinExistence type="inferred from homology"/>
<accession>A0ABQ5KPK6</accession>
<sequence length="178" mass="20204">MAPALVFRWCFLLVVKSTSLRSDGDISAELKKIYISSACRVTLESGKEAAMIFVPFPLLKNVQRIHSALQRELEKKLDGAQVVFIGERRILPKPGRKNRTTGVRPRSRTLTKVYESFLDDLVFPTYIVGKKTRYSVDGARTLRVALPKEKQSDCVSRLEGFSTIYRKLTGSDVQFLFE</sequence>
<dbReference type="EMBL" id="BQXS01002889">
    <property type="protein sequence ID" value="GKT33369.1"/>
    <property type="molecule type" value="Genomic_DNA"/>
</dbReference>
<name>A0ABQ5KPK6_9EUKA</name>
<dbReference type="InterPro" id="IPR000554">
    <property type="entry name" value="Ribosomal_eS7"/>
</dbReference>
<evidence type="ECO:0000256" key="5">
    <source>
        <dbReference type="SAM" id="SignalP"/>
    </source>
</evidence>
<dbReference type="Proteomes" id="UP001057375">
    <property type="component" value="Unassembled WGS sequence"/>
</dbReference>
<keyword evidence="7" id="KW-1185">Reference proteome</keyword>